<evidence type="ECO:0000256" key="1">
    <source>
        <dbReference type="SAM" id="Phobius"/>
    </source>
</evidence>
<proteinExistence type="predicted"/>
<accession>A0A157T521</accession>
<protein>
    <submittedName>
        <fullName evidence="2">Branched-chain amino acid ABC transporter substrate-binding protein</fullName>
    </submittedName>
</protein>
<dbReference type="PATRIC" id="fig|2287.9.peg.3088"/>
<keyword evidence="1" id="KW-1133">Transmembrane helix</keyword>
<dbReference type="EMBL" id="LT549890">
    <property type="protein sequence ID" value="SAI86497.1"/>
    <property type="molecule type" value="Genomic_DNA"/>
</dbReference>
<keyword evidence="1" id="KW-0812">Transmembrane</keyword>
<gene>
    <name evidence="2" type="ORF">SSOP1_2943</name>
</gene>
<dbReference type="InterPro" id="IPR028082">
    <property type="entry name" value="Peripla_BP_I"/>
</dbReference>
<evidence type="ECO:0000313" key="2">
    <source>
        <dbReference type="EMBL" id="SAI86497.1"/>
    </source>
</evidence>
<organism evidence="2 3">
    <name type="scientific">Saccharolobus solfataricus</name>
    <name type="common">Sulfolobus solfataricus</name>
    <dbReference type="NCBI Taxonomy" id="2287"/>
    <lineage>
        <taxon>Archaea</taxon>
        <taxon>Thermoproteota</taxon>
        <taxon>Thermoprotei</taxon>
        <taxon>Sulfolobales</taxon>
        <taxon>Sulfolobaceae</taxon>
        <taxon>Saccharolobus</taxon>
    </lineage>
</organism>
<evidence type="ECO:0000313" key="3">
    <source>
        <dbReference type="Proteomes" id="UP000076770"/>
    </source>
</evidence>
<dbReference type="AlphaFoldDB" id="A0A157T521"/>
<feature type="transmembrane region" description="Helical" evidence="1">
    <location>
        <begin position="12"/>
        <end position="33"/>
    </location>
</feature>
<name>A0A157T521_SACSO</name>
<dbReference type="GeneID" id="27429112"/>
<dbReference type="Proteomes" id="UP000076770">
    <property type="component" value="Chromosome i"/>
</dbReference>
<keyword evidence="1" id="KW-0472">Membrane</keyword>
<dbReference type="GeneID" id="1452875"/>
<dbReference type="SUPFAM" id="SSF53822">
    <property type="entry name" value="Periplasmic binding protein-like I"/>
    <property type="match status" value="1"/>
</dbReference>
<dbReference type="Gene3D" id="3.40.50.2300">
    <property type="match status" value="1"/>
</dbReference>
<dbReference type="RefSeq" id="WP_010923997.1">
    <property type="nucleotide sequence ID" value="NZ_LT549890.1"/>
</dbReference>
<sequence length="117" mass="12421">MEGKYKRAISTSTAIIIAVVVIILIVVGVVAYFQQMGSHAPTSSSSMTSQSSVISTSQSQTTTQQVIKIGALLPLTGQLSSVGAEAQQVLMYAQDQANALLKQLGVNTVVFHQFYSK</sequence>
<reference evidence="3" key="1">
    <citation type="submission" date="2016-04" db="EMBL/GenBank/DDBJ databases">
        <authorList>
            <person name="Shah S.A."/>
            <person name="Garrett R.A."/>
        </authorList>
    </citation>
    <scope>NUCLEOTIDE SEQUENCE [LARGE SCALE GENOMIC DNA]</scope>
    <source>
        <strain evidence="3">ATCC 35091 / DSM 1616 / JCM 8930 / NBRC 15331 / P1</strain>
    </source>
</reference>